<feature type="domain" description="ABC3 transporter permease C-terminal" evidence="8">
    <location>
        <begin position="1109"/>
        <end position="1224"/>
    </location>
</feature>
<evidence type="ECO:0000256" key="5">
    <source>
        <dbReference type="ARBA" id="ARBA00023136"/>
    </source>
</evidence>
<evidence type="ECO:0000259" key="8">
    <source>
        <dbReference type="Pfam" id="PF02687"/>
    </source>
</evidence>
<accession>A0A174K8L0</accession>
<dbReference type="AlphaFoldDB" id="A0A174K8L0"/>
<feature type="transmembrane region" description="Helical" evidence="7">
    <location>
        <begin position="20"/>
        <end position="37"/>
    </location>
</feature>
<dbReference type="Proteomes" id="UP000095651">
    <property type="component" value="Unassembled WGS sequence"/>
</dbReference>
<feature type="coiled-coil region" evidence="6">
    <location>
        <begin position="226"/>
        <end position="436"/>
    </location>
</feature>
<sequence>MKNAKRKDFMVEIGRSMNRFLSILFIVALGVAFFAGIRSTRPDMELSADAYYDETNLMDIRIVGTLGLTEEDVEAVRQLPETEYAEGAYTTDVLCEGADREKTVRIFSMSRSINQFTLLEGRMPERAGECMMDRGKAYQGQFALGDTVKVYSGTDDALSDTLKYDTFTIVGIGMSSRYLSLERGTTTIGNGSLDTFMAVTPDNFSMEVFTDIYVQTKEGKAFLSYSDEYQDYMDRVKEEIENTLSEPRSAVRYREVTDEANRKLNDARRELTEKTAETDRKLDDAARQIADAQKKIDEGKTDILKGRADLEKGKNDLENAKNDLEDGKRTLAEKEQELEDAKVTLAEKEQELEDGKVTLAEKEQELADARKEVADKEQELEDARRKFDEELPGARMDLDDGWLDYEIGLEKYEEGKEELEEQQEILKEGWKEYRKNAPEVERNLKKALNGLLSMGIPLYITPSEIGRIQVEDFEIDAYAPYLEMIPGGEGALLVDGVHTIQASYQELTYGDAAVKEGKKELAKAKRELAKGKKKLDQGEMKLKNARRKLDEGEEQLADARQKIIDGEQKVADAKQDIVDGEGKIADAHRDIADGEVKIADAHRDIADGEAKIPKAEKDIAKGEADIEEAQKKLDDGEADLAEAKVKYEDSRQEAEEKIADAGKKIDDAQKDIDDIKEPEWHVLDRNAIQTYVEFGSDAERIGAIGKVFPFIFFLVAALVSLTTMTRMVEEQRLQIGTLKALGYGKWSIASKYIGYALAATLAGSILGAAAGEKLLPYVIMTAYFILYENLPVMLTPFNLYYAFLASGLALACTVLATVFSSYKELLSSPAALMRPVPPKQGKRVLLEYVTPLWKRLKFIQKATVRNLFRYKKRCLMTIFGTGGCMALLLVGFGLNDSISTLGEKQYNDIWTYDVLVQTDDEADEAEQKALWSFVSQGDVDAWLRVEETILDVSAGDVTKEAYLFVPEDLEEVDRFVHLRSRESREAYVLDDDHVLITEKMAGLLNVKEGDTIYLKEDEGVLYPVVVGGIAENYLHHYVYMTPALYEKVYGKAPEYNTMFLDIKDLNEETQNRLGTELLSFDSVMTVTFIGTMRGQISDMLDSLNVVIWVLIISAGLLAFVVLYNLNNININERQRELATMKVLGFYNPELAAYVYRENIMLTILGSMVGIVMGYFLHRYVMTTVEVDMLMFGRQIRPISYAYSVLMTYAFSAFVNLVMYYKLKGIDMVESLKSVE</sequence>
<comment type="subcellular location">
    <subcellularLocation>
        <location evidence="1">Cell membrane</location>
        <topology evidence="1">Multi-pass membrane protein</topology>
    </subcellularLocation>
</comment>
<proteinExistence type="predicted"/>
<gene>
    <name evidence="9" type="ORF">ERS852407_04830</name>
</gene>
<feature type="domain" description="ABC3 transporter permease C-terminal" evidence="8">
    <location>
        <begin position="707"/>
        <end position="823"/>
    </location>
</feature>
<evidence type="ECO:0000256" key="7">
    <source>
        <dbReference type="SAM" id="Phobius"/>
    </source>
</evidence>
<feature type="coiled-coil region" evidence="6">
    <location>
        <begin position="514"/>
        <end position="576"/>
    </location>
</feature>
<feature type="transmembrane region" description="Helical" evidence="7">
    <location>
        <begin position="749"/>
        <end position="770"/>
    </location>
</feature>
<feature type="coiled-coil region" evidence="6">
    <location>
        <begin position="612"/>
        <end position="671"/>
    </location>
</feature>
<evidence type="ECO:0000256" key="1">
    <source>
        <dbReference type="ARBA" id="ARBA00004651"/>
    </source>
</evidence>
<organism evidence="9 10">
    <name type="scientific">Hungatella hathewayi</name>
    <dbReference type="NCBI Taxonomy" id="154046"/>
    <lineage>
        <taxon>Bacteria</taxon>
        <taxon>Bacillati</taxon>
        <taxon>Bacillota</taxon>
        <taxon>Clostridia</taxon>
        <taxon>Lachnospirales</taxon>
        <taxon>Lachnospiraceae</taxon>
        <taxon>Hungatella</taxon>
    </lineage>
</organism>
<feature type="transmembrane region" description="Helical" evidence="7">
    <location>
        <begin position="1200"/>
        <end position="1220"/>
    </location>
</feature>
<evidence type="ECO:0000256" key="4">
    <source>
        <dbReference type="ARBA" id="ARBA00022989"/>
    </source>
</evidence>
<evidence type="ECO:0000313" key="9">
    <source>
        <dbReference type="EMBL" id="CUP05855.1"/>
    </source>
</evidence>
<dbReference type="PANTHER" id="PTHR30287">
    <property type="entry name" value="MEMBRANE COMPONENT OF PREDICTED ABC SUPERFAMILY METABOLITE UPTAKE TRANSPORTER"/>
    <property type="match status" value="1"/>
</dbReference>
<dbReference type="SUPFAM" id="SSF57997">
    <property type="entry name" value="Tropomyosin"/>
    <property type="match status" value="2"/>
</dbReference>
<dbReference type="PANTHER" id="PTHR30287:SF1">
    <property type="entry name" value="INNER MEMBRANE PROTEIN"/>
    <property type="match status" value="1"/>
</dbReference>
<feature type="transmembrane region" description="Helical" evidence="7">
    <location>
        <begin position="874"/>
        <end position="894"/>
    </location>
</feature>
<dbReference type="EMBL" id="CYZE01000017">
    <property type="protein sequence ID" value="CUP05855.1"/>
    <property type="molecule type" value="Genomic_DNA"/>
</dbReference>
<evidence type="ECO:0000313" key="10">
    <source>
        <dbReference type="Proteomes" id="UP000095651"/>
    </source>
</evidence>
<name>A0A174K8L0_9FIRM</name>
<dbReference type="Gene3D" id="1.10.287.1490">
    <property type="match status" value="2"/>
</dbReference>
<dbReference type="InterPro" id="IPR038766">
    <property type="entry name" value="Membrane_comp_ABC_pdt"/>
</dbReference>
<evidence type="ECO:0000256" key="2">
    <source>
        <dbReference type="ARBA" id="ARBA00022475"/>
    </source>
</evidence>
<feature type="transmembrane region" description="Helical" evidence="7">
    <location>
        <begin position="707"/>
        <end position="728"/>
    </location>
</feature>
<dbReference type="InterPro" id="IPR003838">
    <property type="entry name" value="ABC3_permease_C"/>
</dbReference>
<keyword evidence="4 7" id="KW-1133">Transmembrane helix</keyword>
<keyword evidence="3 7" id="KW-0812">Transmembrane</keyword>
<reference evidence="9 10" key="1">
    <citation type="submission" date="2015-09" db="EMBL/GenBank/DDBJ databases">
        <authorList>
            <consortium name="Pathogen Informatics"/>
        </authorList>
    </citation>
    <scope>NUCLEOTIDE SEQUENCE [LARGE SCALE GENOMIC DNA]</scope>
    <source>
        <strain evidence="9 10">2789STDY5608850</strain>
    </source>
</reference>
<feature type="transmembrane region" description="Helical" evidence="7">
    <location>
        <begin position="1105"/>
        <end position="1125"/>
    </location>
</feature>
<evidence type="ECO:0000256" key="6">
    <source>
        <dbReference type="SAM" id="Coils"/>
    </source>
</evidence>
<dbReference type="RefSeq" id="WP_055659050.1">
    <property type="nucleotide sequence ID" value="NZ_CABIXC010000017.1"/>
</dbReference>
<keyword evidence="5 7" id="KW-0472">Membrane</keyword>
<dbReference type="Pfam" id="PF02687">
    <property type="entry name" value="FtsX"/>
    <property type="match status" value="2"/>
</dbReference>
<feature type="transmembrane region" description="Helical" evidence="7">
    <location>
        <begin position="799"/>
        <end position="819"/>
    </location>
</feature>
<protein>
    <submittedName>
        <fullName evidence="9">ABC transporter permease</fullName>
    </submittedName>
</protein>
<keyword evidence="2" id="KW-1003">Cell membrane</keyword>
<keyword evidence="6" id="KW-0175">Coiled coil</keyword>
<evidence type="ECO:0000256" key="3">
    <source>
        <dbReference type="ARBA" id="ARBA00022692"/>
    </source>
</evidence>
<dbReference type="GO" id="GO:0005886">
    <property type="term" value="C:plasma membrane"/>
    <property type="evidence" value="ECO:0007669"/>
    <property type="project" value="UniProtKB-SubCell"/>
</dbReference>
<feature type="transmembrane region" description="Helical" evidence="7">
    <location>
        <begin position="1159"/>
        <end position="1180"/>
    </location>
</feature>